<dbReference type="Gene3D" id="1.20.1250.20">
    <property type="entry name" value="MFS general substrate transporter like domains"/>
    <property type="match status" value="1"/>
</dbReference>
<accession>A0A9P5H8T7</accession>
<comment type="subcellular location">
    <subcellularLocation>
        <location evidence="1">Membrane</location>
        <topology evidence="1">Multi-pass membrane protein</topology>
    </subcellularLocation>
</comment>
<reference evidence="9" key="1">
    <citation type="submission" date="2020-03" db="EMBL/GenBank/DDBJ databases">
        <title>Draft Genome Sequence of Cylindrodendrum hubeiense.</title>
        <authorList>
            <person name="Buettner E."/>
            <person name="Kellner H."/>
        </authorList>
    </citation>
    <scope>NUCLEOTIDE SEQUENCE</scope>
    <source>
        <strain evidence="9">IHI 201604</strain>
    </source>
</reference>
<protein>
    <recommendedName>
        <fullName evidence="8">Major facilitator superfamily (MFS) profile domain-containing protein</fullName>
    </recommendedName>
</protein>
<feature type="transmembrane region" description="Helical" evidence="7">
    <location>
        <begin position="53"/>
        <end position="72"/>
    </location>
</feature>
<evidence type="ECO:0000259" key="8">
    <source>
        <dbReference type="PROSITE" id="PS50850"/>
    </source>
</evidence>
<keyword evidence="4 7" id="KW-1133">Transmembrane helix</keyword>
<dbReference type="PROSITE" id="PS50850">
    <property type="entry name" value="MFS"/>
    <property type="match status" value="1"/>
</dbReference>
<feature type="domain" description="Major facilitator superfamily (MFS) profile" evidence="8">
    <location>
        <begin position="1"/>
        <end position="389"/>
    </location>
</feature>
<name>A0A9P5H8T7_9HYPO</name>
<evidence type="ECO:0000256" key="4">
    <source>
        <dbReference type="ARBA" id="ARBA00022989"/>
    </source>
</evidence>
<dbReference type="GO" id="GO:0022857">
    <property type="term" value="F:transmembrane transporter activity"/>
    <property type="evidence" value="ECO:0007669"/>
    <property type="project" value="InterPro"/>
</dbReference>
<evidence type="ECO:0000256" key="7">
    <source>
        <dbReference type="SAM" id="Phobius"/>
    </source>
</evidence>
<dbReference type="Pfam" id="PF07690">
    <property type="entry name" value="MFS_1"/>
    <property type="match status" value="1"/>
</dbReference>
<dbReference type="InterPro" id="IPR036259">
    <property type="entry name" value="MFS_trans_sf"/>
</dbReference>
<feature type="transmembrane region" description="Helical" evidence="7">
    <location>
        <begin position="14"/>
        <end position="41"/>
    </location>
</feature>
<feature type="transmembrane region" description="Helical" evidence="7">
    <location>
        <begin position="261"/>
        <end position="280"/>
    </location>
</feature>
<dbReference type="OrthoDB" id="10021397at2759"/>
<evidence type="ECO:0000256" key="6">
    <source>
        <dbReference type="ARBA" id="ARBA00023180"/>
    </source>
</evidence>
<feature type="transmembrane region" description="Helical" evidence="7">
    <location>
        <begin position="232"/>
        <end position="254"/>
    </location>
</feature>
<dbReference type="Proteomes" id="UP000722485">
    <property type="component" value="Unassembled WGS sequence"/>
</dbReference>
<dbReference type="SUPFAM" id="SSF103473">
    <property type="entry name" value="MFS general substrate transporter"/>
    <property type="match status" value="2"/>
</dbReference>
<dbReference type="InterPro" id="IPR011701">
    <property type="entry name" value="MFS"/>
</dbReference>
<dbReference type="PANTHER" id="PTHR23501:SF177">
    <property type="entry name" value="MAJOR FACILITATOR SUPERFAMILY (MFS) PROFILE DOMAIN-CONTAINING PROTEIN-RELATED"/>
    <property type="match status" value="1"/>
</dbReference>
<feature type="transmembrane region" description="Helical" evidence="7">
    <location>
        <begin position="159"/>
        <end position="178"/>
    </location>
</feature>
<evidence type="ECO:0000313" key="10">
    <source>
        <dbReference type="Proteomes" id="UP000722485"/>
    </source>
</evidence>
<feature type="transmembrane region" description="Helical" evidence="7">
    <location>
        <begin position="84"/>
        <end position="104"/>
    </location>
</feature>
<evidence type="ECO:0000256" key="5">
    <source>
        <dbReference type="ARBA" id="ARBA00023136"/>
    </source>
</evidence>
<comment type="caution">
    <text evidence="9">The sequence shown here is derived from an EMBL/GenBank/DDBJ whole genome shotgun (WGS) entry which is preliminary data.</text>
</comment>
<proteinExistence type="predicted"/>
<dbReference type="InterPro" id="IPR020846">
    <property type="entry name" value="MFS_dom"/>
</dbReference>
<evidence type="ECO:0000313" key="9">
    <source>
        <dbReference type="EMBL" id="KAF7547655.1"/>
    </source>
</evidence>
<dbReference type="GO" id="GO:0005886">
    <property type="term" value="C:plasma membrane"/>
    <property type="evidence" value="ECO:0007669"/>
    <property type="project" value="TreeGrafter"/>
</dbReference>
<dbReference type="AlphaFoldDB" id="A0A9P5H8T7"/>
<dbReference type="EMBL" id="JAANBB010000172">
    <property type="protein sequence ID" value="KAF7547655.1"/>
    <property type="molecule type" value="Genomic_DNA"/>
</dbReference>
<organism evidence="9 10">
    <name type="scientific">Cylindrodendrum hubeiense</name>
    <dbReference type="NCBI Taxonomy" id="595255"/>
    <lineage>
        <taxon>Eukaryota</taxon>
        <taxon>Fungi</taxon>
        <taxon>Dikarya</taxon>
        <taxon>Ascomycota</taxon>
        <taxon>Pezizomycotina</taxon>
        <taxon>Sordariomycetes</taxon>
        <taxon>Hypocreomycetidae</taxon>
        <taxon>Hypocreales</taxon>
        <taxon>Nectriaceae</taxon>
        <taxon>Cylindrodendrum</taxon>
    </lineage>
</organism>
<gene>
    <name evidence="9" type="ORF">G7Z17_g7589</name>
</gene>
<evidence type="ECO:0000256" key="1">
    <source>
        <dbReference type="ARBA" id="ARBA00004141"/>
    </source>
</evidence>
<sequence>MITTEFNSMADSGWYGSVALIIGRAIQGAGAAGLAGGGYTITSFIVPAHVQPVVIGLMGSVFTVASIAGPLLGGVFTSEVSWRWCFYINLPIGGVTIVCMFIFFRTPAHAKSNYKTPIREVMANFDPIGLVLIFSGILCFFLAVQWGGVVDPWNSATEIGLLVGCVLLLALFTVNEWYQGDRALIVFRILRLRSIGACSGFIFFLNAGNIALQYNLPIYFQAIQGNTPVESGIKMIPSILSTALATLIGSVAIGKLQVFQPFLLAAGIIATLGVGLIYTFNINSGLGPIVGYQILYGLGTGLGVQTPNLVATVTSSADDVSIVVSTVSYPQAVLMVGAAAIKDTYDGDVLEGVRQAYLDGLHGGWAVGVVAFGIALLWAIIPKWPGRLS</sequence>
<dbReference type="PANTHER" id="PTHR23501">
    <property type="entry name" value="MAJOR FACILITATOR SUPERFAMILY"/>
    <property type="match status" value="1"/>
</dbReference>
<keyword evidence="6" id="KW-0325">Glycoprotein</keyword>
<feature type="transmembrane region" description="Helical" evidence="7">
    <location>
        <begin position="363"/>
        <end position="381"/>
    </location>
</feature>
<evidence type="ECO:0000256" key="3">
    <source>
        <dbReference type="ARBA" id="ARBA00022692"/>
    </source>
</evidence>
<keyword evidence="10" id="KW-1185">Reference proteome</keyword>
<keyword evidence="3 7" id="KW-0812">Transmembrane</keyword>
<keyword evidence="2" id="KW-0813">Transport</keyword>
<feature type="transmembrane region" description="Helical" evidence="7">
    <location>
        <begin position="125"/>
        <end position="147"/>
    </location>
</feature>
<feature type="transmembrane region" description="Helical" evidence="7">
    <location>
        <begin position="190"/>
        <end position="212"/>
    </location>
</feature>
<evidence type="ECO:0000256" key="2">
    <source>
        <dbReference type="ARBA" id="ARBA00022448"/>
    </source>
</evidence>
<keyword evidence="5 7" id="KW-0472">Membrane</keyword>